<dbReference type="PANTHER" id="PTHR11142:SF0">
    <property type="entry name" value="TRNA PSEUDOURIDINE SYNTHASE-LIKE 1"/>
    <property type="match status" value="1"/>
</dbReference>
<dbReference type="NCBIfam" id="TIGR00071">
    <property type="entry name" value="hisT_truA"/>
    <property type="match status" value="1"/>
</dbReference>
<comment type="similarity">
    <text evidence="1 4 5">Belongs to the tRNA pseudouridine synthase TruA family.</text>
</comment>
<feature type="domain" description="Pseudouridine synthase I TruA alpha/beta" evidence="6">
    <location>
        <begin position="14"/>
        <end position="105"/>
    </location>
</feature>
<name>A0ABX0U458_9FLAO</name>
<dbReference type="Gene3D" id="3.30.70.580">
    <property type="entry name" value="Pseudouridine synthase I, catalytic domain, N-terminal subdomain"/>
    <property type="match status" value="1"/>
</dbReference>
<dbReference type="Gene3D" id="3.30.70.660">
    <property type="entry name" value="Pseudouridine synthase I, catalytic domain, C-terminal subdomain"/>
    <property type="match status" value="1"/>
</dbReference>
<comment type="function">
    <text evidence="4">Formation of pseudouridine at positions 38, 39 and 40 in the anticodon stem and loop of transfer RNAs.</text>
</comment>
<comment type="catalytic activity">
    <reaction evidence="4 5">
        <text>uridine(38/39/40) in tRNA = pseudouridine(38/39/40) in tRNA</text>
        <dbReference type="Rhea" id="RHEA:22376"/>
        <dbReference type="Rhea" id="RHEA-COMP:10085"/>
        <dbReference type="Rhea" id="RHEA-COMP:10087"/>
        <dbReference type="ChEBI" id="CHEBI:65314"/>
        <dbReference type="ChEBI" id="CHEBI:65315"/>
        <dbReference type="EC" id="5.4.99.12"/>
    </reaction>
</comment>
<sequence length="260" mass="30453">MKYENDSYYLLKLQYLGFRFHGWQKQPNVKTVQGILEKTFKFIFDHNLFKTLAASRTDAMVSAHETYCHLITKTDYESHWMLYELNKNLPQDIRVLSIDKVDKNFDIIQASKTKEYHYLFSHGERNHPFCASILTGKNNVLDIDLMQQGAKLFVGKHNFKKYTKKPSENTIFERKIYSSEIIKNNTYTASFFPKKSYLYKVTGPGFMRYQIRIMMGILFQLGSGEVDLDFLKKTLSNWDDNVVLKEIAPASGLILHEIKL</sequence>
<dbReference type="EC" id="5.4.99.12" evidence="4"/>
<dbReference type="Pfam" id="PF01416">
    <property type="entry name" value="PseudoU_synth_1"/>
    <property type="match status" value="2"/>
</dbReference>
<dbReference type="InterPro" id="IPR001406">
    <property type="entry name" value="PsdUridine_synth_TruA"/>
</dbReference>
<feature type="domain" description="Pseudouridine synthase I TruA alpha/beta" evidence="6">
    <location>
        <begin position="150"/>
        <end position="258"/>
    </location>
</feature>
<evidence type="ECO:0000313" key="8">
    <source>
        <dbReference type="Proteomes" id="UP000745859"/>
    </source>
</evidence>
<protein>
    <recommendedName>
        <fullName evidence="4">tRNA pseudouridine synthase A</fullName>
        <ecNumber evidence="4">5.4.99.12</ecNumber>
    </recommendedName>
    <alternativeName>
        <fullName evidence="4">tRNA pseudouridine(38-40) synthase</fullName>
    </alternativeName>
    <alternativeName>
        <fullName evidence="4">tRNA pseudouridylate synthase I</fullName>
    </alternativeName>
    <alternativeName>
        <fullName evidence="4">tRNA-uridine isomerase I</fullName>
    </alternativeName>
</protein>
<organism evidence="7 8">
    <name type="scientific">Wenyingzhuangia heitensis</name>
    <dbReference type="NCBI Taxonomy" id="1487859"/>
    <lineage>
        <taxon>Bacteria</taxon>
        <taxon>Pseudomonadati</taxon>
        <taxon>Bacteroidota</taxon>
        <taxon>Flavobacteriia</taxon>
        <taxon>Flavobacteriales</taxon>
        <taxon>Flavobacteriaceae</taxon>
        <taxon>Wenyingzhuangia</taxon>
    </lineage>
</organism>
<feature type="binding site" evidence="4">
    <location>
        <position position="116"/>
    </location>
    <ligand>
        <name>substrate</name>
    </ligand>
</feature>
<dbReference type="InterPro" id="IPR020097">
    <property type="entry name" value="PsdUridine_synth_TruA_a/b_dom"/>
</dbReference>
<dbReference type="PANTHER" id="PTHR11142">
    <property type="entry name" value="PSEUDOURIDYLATE SYNTHASE"/>
    <property type="match status" value="1"/>
</dbReference>
<proteinExistence type="inferred from homology"/>
<reference evidence="7 8" key="1">
    <citation type="submission" date="2020-03" db="EMBL/GenBank/DDBJ databases">
        <title>Genomic Encyclopedia of Type Strains, Phase IV (KMG-IV): sequencing the most valuable type-strain genomes for metagenomic binning, comparative biology and taxonomic classification.</title>
        <authorList>
            <person name="Goeker M."/>
        </authorList>
    </citation>
    <scope>NUCLEOTIDE SEQUENCE [LARGE SCALE GENOMIC DNA]</scope>
    <source>
        <strain evidence="7 8">DSM 101599</strain>
    </source>
</reference>
<keyword evidence="3 4" id="KW-0413">Isomerase</keyword>
<dbReference type="InterPro" id="IPR020095">
    <property type="entry name" value="PsdUridine_synth_TruA_C"/>
</dbReference>
<dbReference type="Proteomes" id="UP000745859">
    <property type="component" value="Unassembled WGS sequence"/>
</dbReference>
<dbReference type="SUPFAM" id="SSF55120">
    <property type="entry name" value="Pseudouridine synthase"/>
    <property type="match status" value="1"/>
</dbReference>
<evidence type="ECO:0000256" key="5">
    <source>
        <dbReference type="RuleBase" id="RU003792"/>
    </source>
</evidence>
<evidence type="ECO:0000259" key="6">
    <source>
        <dbReference type="Pfam" id="PF01416"/>
    </source>
</evidence>
<accession>A0ABX0U458</accession>
<dbReference type="RefSeq" id="WP_167182283.1">
    <property type="nucleotide sequence ID" value="NZ_JAASQL010000001.1"/>
</dbReference>
<gene>
    <name evidence="4" type="primary">truA</name>
    <name evidence="7" type="ORF">FHR24_000096</name>
</gene>
<dbReference type="InterPro" id="IPR020103">
    <property type="entry name" value="PsdUridine_synth_cat_dom_sf"/>
</dbReference>
<dbReference type="InterPro" id="IPR020094">
    <property type="entry name" value="TruA/RsuA/RluB/E/F_N"/>
</dbReference>
<comment type="caution">
    <text evidence="7">The sequence shown here is derived from an EMBL/GenBank/DDBJ whole genome shotgun (WGS) entry which is preliminary data.</text>
</comment>
<dbReference type="HAMAP" id="MF_00171">
    <property type="entry name" value="TruA"/>
    <property type="match status" value="1"/>
</dbReference>
<evidence type="ECO:0000256" key="4">
    <source>
        <dbReference type="HAMAP-Rule" id="MF_00171"/>
    </source>
</evidence>
<dbReference type="PIRSF" id="PIRSF001430">
    <property type="entry name" value="tRNA_psdUrid_synth"/>
    <property type="match status" value="1"/>
</dbReference>
<comment type="caution">
    <text evidence="4">Lacks conserved residue(s) required for the propagation of feature annotation.</text>
</comment>
<evidence type="ECO:0000313" key="7">
    <source>
        <dbReference type="EMBL" id="NIJ43657.1"/>
    </source>
</evidence>
<comment type="subunit">
    <text evidence="4">Homodimer.</text>
</comment>
<evidence type="ECO:0000256" key="3">
    <source>
        <dbReference type="ARBA" id="ARBA00023235"/>
    </source>
</evidence>
<keyword evidence="2 4" id="KW-0819">tRNA processing</keyword>
<evidence type="ECO:0000256" key="1">
    <source>
        <dbReference type="ARBA" id="ARBA00009375"/>
    </source>
</evidence>
<dbReference type="EMBL" id="JAASQL010000001">
    <property type="protein sequence ID" value="NIJ43657.1"/>
    <property type="molecule type" value="Genomic_DNA"/>
</dbReference>
<evidence type="ECO:0000256" key="2">
    <source>
        <dbReference type="ARBA" id="ARBA00022694"/>
    </source>
</evidence>
<feature type="active site" description="Nucleophile" evidence="4">
    <location>
        <position position="58"/>
    </location>
</feature>
<keyword evidence="8" id="KW-1185">Reference proteome</keyword>
<dbReference type="GO" id="GO:0160147">
    <property type="term" value="F:tRNA pseudouridine(38-40) synthase activity"/>
    <property type="evidence" value="ECO:0007669"/>
    <property type="project" value="UniProtKB-EC"/>
</dbReference>